<sequence length="141" mass="15715">MLNETSAQVILRDGQVEISIITDMVHLVATLQDNQAWLMGDISEVMPEGLSADQQELFIKKAFEEAVYVSVNQKKLTFERVVFKKTNHGHSTEIVLQARHSFANVTDVTASFPKSLGTVHASFVRPQYKVLNAGDDAHVVF</sequence>
<reference evidence="1 2" key="1">
    <citation type="submission" date="2020-09" db="EMBL/GenBank/DDBJ databases">
        <title>Marinomonas sp. nov., isolated from the cysticercosis algae of Qingdao, China.</title>
        <authorList>
            <person name="Sun X."/>
        </authorList>
    </citation>
    <scope>NUCLEOTIDE SEQUENCE [LARGE SCALE GENOMIC DNA]</scope>
    <source>
        <strain evidence="1 2">SM2066</strain>
    </source>
</reference>
<name>A0ABR8NZR4_9GAMM</name>
<evidence type="ECO:0000313" key="2">
    <source>
        <dbReference type="Proteomes" id="UP000604161"/>
    </source>
</evidence>
<dbReference type="Proteomes" id="UP000604161">
    <property type="component" value="Unassembled WGS sequence"/>
</dbReference>
<gene>
    <name evidence="1" type="ORF">IF202_10115</name>
</gene>
<organism evidence="1 2">
    <name type="scientific">Marinomonas colpomeniae</name>
    <dbReference type="NCBI Taxonomy" id="2774408"/>
    <lineage>
        <taxon>Bacteria</taxon>
        <taxon>Pseudomonadati</taxon>
        <taxon>Pseudomonadota</taxon>
        <taxon>Gammaproteobacteria</taxon>
        <taxon>Oceanospirillales</taxon>
        <taxon>Oceanospirillaceae</taxon>
        <taxon>Marinomonas</taxon>
    </lineage>
</organism>
<proteinExistence type="predicted"/>
<accession>A0ABR8NZR4</accession>
<evidence type="ECO:0000313" key="1">
    <source>
        <dbReference type="EMBL" id="MBD5771403.1"/>
    </source>
</evidence>
<keyword evidence="2" id="KW-1185">Reference proteome</keyword>
<dbReference type="EMBL" id="JACYFC010000003">
    <property type="protein sequence ID" value="MBD5771403.1"/>
    <property type="molecule type" value="Genomic_DNA"/>
</dbReference>
<comment type="caution">
    <text evidence="1">The sequence shown here is derived from an EMBL/GenBank/DDBJ whole genome shotgun (WGS) entry which is preliminary data.</text>
</comment>
<protein>
    <submittedName>
        <fullName evidence="1">Uncharacterized protein</fullName>
    </submittedName>
</protein>